<feature type="domain" description="5'-Nucleotidase C-terminal" evidence="4">
    <location>
        <begin position="355"/>
        <end position="536"/>
    </location>
</feature>
<dbReference type="SUPFAM" id="SSF56300">
    <property type="entry name" value="Metallo-dependent phosphatases"/>
    <property type="match status" value="1"/>
</dbReference>
<dbReference type="GO" id="GO:0030288">
    <property type="term" value="C:outer membrane-bounded periplasmic space"/>
    <property type="evidence" value="ECO:0007669"/>
    <property type="project" value="TreeGrafter"/>
</dbReference>
<dbReference type="InterPro" id="IPR029052">
    <property type="entry name" value="Metallo-depent_PP-like"/>
</dbReference>
<keyword evidence="6" id="KW-1185">Reference proteome</keyword>
<dbReference type="OrthoDB" id="9800780at2"/>
<dbReference type="Pfam" id="PF02872">
    <property type="entry name" value="5_nucleotid_C"/>
    <property type="match status" value="1"/>
</dbReference>
<dbReference type="eggNOG" id="COG0737">
    <property type="taxonomic scope" value="Bacteria"/>
</dbReference>
<keyword evidence="1 2" id="KW-0732">Signal</keyword>
<dbReference type="InterPro" id="IPR008334">
    <property type="entry name" value="5'-Nucleotdase_C"/>
</dbReference>
<dbReference type="SUPFAM" id="SSF55816">
    <property type="entry name" value="5'-nucleotidase (syn. UDP-sugar hydrolase), C-terminal domain"/>
    <property type="match status" value="1"/>
</dbReference>
<keyword evidence="2" id="KW-0547">Nucleotide-binding</keyword>
<dbReference type="PANTHER" id="PTHR11575">
    <property type="entry name" value="5'-NUCLEOTIDASE-RELATED"/>
    <property type="match status" value="1"/>
</dbReference>
<evidence type="ECO:0000259" key="4">
    <source>
        <dbReference type="Pfam" id="PF02872"/>
    </source>
</evidence>
<feature type="domain" description="Calcineurin-like phosphoesterase" evidence="3">
    <location>
        <begin position="32"/>
        <end position="265"/>
    </location>
</feature>
<dbReference type="InterPro" id="IPR006179">
    <property type="entry name" value="5_nucleotidase/apyrase"/>
</dbReference>
<dbReference type="NCBIfam" id="NF006938">
    <property type="entry name" value="PRK09420.1"/>
    <property type="match status" value="1"/>
</dbReference>
<dbReference type="Pfam" id="PF00149">
    <property type="entry name" value="Metallophos"/>
    <property type="match status" value="1"/>
</dbReference>
<dbReference type="Proteomes" id="UP000012063">
    <property type="component" value="Unassembled WGS sequence"/>
</dbReference>
<accession>M5DXV4</accession>
<dbReference type="PANTHER" id="PTHR11575:SF6">
    <property type="entry name" value="2',3'-CYCLIC-NUCLEOTIDE 2'-PHOSPHODIESTERASE_3'-NUCLEOTIDASE"/>
    <property type="match status" value="1"/>
</dbReference>
<comment type="similarity">
    <text evidence="2">Belongs to the 5'-nucleotidase family.</text>
</comment>
<dbReference type="InParanoid" id="M5DXV4"/>
<dbReference type="PRINTS" id="PR01607">
    <property type="entry name" value="APYRASEFAMLY"/>
</dbReference>
<dbReference type="InterPro" id="IPR004843">
    <property type="entry name" value="Calcineurin-like_PHP"/>
</dbReference>
<dbReference type="STRING" id="1293054.HSACCH_00497"/>
<evidence type="ECO:0000313" key="5">
    <source>
        <dbReference type="EMBL" id="CCU78220.1"/>
    </source>
</evidence>
<evidence type="ECO:0000256" key="1">
    <source>
        <dbReference type="ARBA" id="ARBA00022729"/>
    </source>
</evidence>
<feature type="signal peptide" evidence="2">
    <location>
        <begin position="1"/>
        <end position="27"/>
    </location>
</feature>
<dbReference type="EC" id="3.1.4.16" evidence="5"/>
<protein>
    <submittedName>
        <fullName evidence="5">2',3'-cyclic-nucleotide 2'-phosphodiesterase</fullName>
        <ecNumber evidence="5">3.1.4.16</ecNumber>
    </submittedName>
</protein>
<sequence length="627" mass="70541">MLTRKNLYLTLFLALILIFSFSFSMMAAETLSIMATSDVHQYLMPYDYMEDNVDETIGFSKIYSLIEDERAKNENTLLLDNGDLIQGSLIGLYEYQIEPITEDETQTIIKAYNHAGYEAATIGNHELQDYSMDYLEKAIAGADFPFVSANIKLANNEDEYYTNPYTIITKNINGKDLRIGVVGFVPPQSMLWGKDHLEGNIIIEDILESAKKVIPELAQKTDLVVVLSHSGISDSPVDSYDARENASYYIAQMDEVDALITGHHHGVFPDDYADLEGVDAEAGTIFGVPTVMPGSWGSALGIIDLEVEENKGSWEVLDHQVRHRVVDENVKSHPEIEEIANDVHEKVIEYVRTPIGDTERDITSYLSRVMDSPVTQVINDAQLWWAEQEFAEGEYSDLPILSAAAPFRAGREDADYFTEVMEGGVTIGDVTDIYIYDNQIRVMQMNGEQIIEWLERSAENFNRIDPNLESTQELLNPEFSAYNFDVIDGIEYELDVTKEIGDRVVNASYQGEPLTEDMEFLIVTNDYRAGGGGDFPPAVEEDPVYAPSGVVNREIIMNYIEENGTINPEPDYNWSISSFDTAGDVTFRSHPEAMDYIEKYEIPNISFVETDENGMGVYKLDVSNLNN</sequence>
<dbReference type="GO" id="GO:0009166">
    <property type="term" value="P:nucleotide catabolic process"/>
    <property type="evidence" value="ECO:0007669"/>
    <property type="project" value="InterPro"/>
</dbReference>
<evidence type="ECO:0000259" key="3">
    <source>
        <dbReference type="Pfam" id="PF00149"/>
    </source>
</evidence>
<dbReference type="GO" id="GO:0000166">
    <property type="term" value="F:nucleotide binding"/>
    <property type="evidence" value="ECO:0007669"/>
    <property type="project" value="UniProtKB-KW"/>
</dbReference>
<organism evidence="5 6">
    <name type="scientific">Halanaerobium saccharolyticum subsp. saccharolyticum DSM 6643</name>
    <dbReference type="NCBI Taxonomy" id="1293054"/>
    <lineage>
        <taxon>Bacteria</taxon>
        <taxon>Bacillati</taxon>
        <taxon>Bacillota</taxon>
        <taxon>Clostridia</taxon>
        <taxon>Halanaerobiales</taxon>
        <taxon>Halanaerobiaceae</taxon>
        <taxon>Halanaerobium</taxon>
    </lineage>
</organism>
<comment type="caution">
    <text evidence="5">The sequence shown here is derived from an EMBL/GenBank/DDBJ whole genome shotgun (WGS) entry which is preliminary data.</text>
</comment>
<evidence type="ECO:0000256" key="2">
    <source>
        <dbReference type="RuleBase" id="RU362119"/>
    </source>
</evidence>
<proteinExistence type="inferred from homology"/>
<dbReference type="EMBL" id="CAUI01000005">
    <property type="protein sequence ID" value="CCU78220.1"/>
    <property type="molecule type" value="Genomic_DNA"/>
</dbReference>
<dbReference type="Gene3D" id="3.90.780.10">
    <property type="entry name" value="5'-Nucleotidase, C-terminal domain"/>
    <property type="match status" value="1"/>
</dbReference>
<gene>
    <name evidence="5" type="ORF">HSACCH_00497</name>
</gene>
<dbReference type="Gene3D" id="3.60.21.10">
    <property type="match status" value="1"/>
</dbReference>
<dbReference type="GO" id="GO:0008663">
    <property type="term" value="F:2',3'-cyclic-nucleotide 2'-phosphodiesterase activity"/>
    <property type="evidence" value="ECO:0007669"/>
    <property type="project" value="UniProtKB-EC"/>
</dbReference>
<reference evidence="6" key="1">
    <citation type="journal article" date="2013" name="Genome Announc.">
        <title>Genome Sequence of Halanaerobium saccharolyticum subsp. saccharolyticum Strain DSM 6643T, a Halophilic Hydrogen-Producing Bacterium.</title>
        <authorList>
            <person name="Kivisto A."/>
            <person name="Larjo A."/>
            <person name="Ciranna A."/>
            <person name="Santala V."/>
            <person name="Roos C."/>
            <person name="Karp M."/>
        </authorList>
    </citation>
    <scope>NUCLEOTIDE SEQUENCE [LARGE SCALE GENOMIC DNA]</scope>
    <source>
        <strain evidence="6">DSM 6643</strain>
    </source>
</reference>
<evidence type="ECO:0000313" key="6">
    <source>
        <dbReference type="Proteomes" id="UP000012063"/>
    </source>
</evidence>
<dbReference type="InterPro" id="IPR036907">
    <property type="entry name" value="5'-Nucleotdase_C_sf"/>
</dbReference>
<feature type="chain" id="PRO_5039753681" evidence="2">
    <location>
        <begin position="28"/>
        <end position="627"/>
    </location>
</feature>
<dbReference type="AlphaFoldDB" id="M5DXV4"/>
<name>M5DXV4_9FIRM</name>
<keyword evidence="2 5" id="KW-0378">Hydrolase</keyword>